<feature type="transmembrane region" description="Helical" evidence="1">
    <location>
        <begin position="102"/>
        <end position="126"/>
    </location>
</feature>
<evidence type="ECO:0000313" key="2">
    <source>
        <dbReference type="EMBL" id="QIS10881.1"/>
    </source>
</evidence>
<dbReference type="AlphaFoldDB" id="A0A6G9YCD1"/>
<dbReference type="EMBL" id="CP046172">
    <property type="protein sequence ID" value="QIS10881.1"/>
    <property type="molecule type" value="Genomic_DNA"/>
</dbReference>
<sequence>MNLGWIEVAVVAIVLALRLLATGWLLKVSVLSFGVVPALVLGPLIGAGFAATHITHPALFLADGFALFGALLFPDFGDPDEYQVPLLMLLRGDPALSAGSRFGTVLFVLGGVGFTGYAIGLAVTWIQIGLG</sequence>
<keyword evidence="3" id="KW-1185">Reference proteome</keyword>
<dbReference type="RefSeq" id="WP_167473790.1">
    <property type="nucleotide sequence ID" value="NZ_CP046172.1"/>
</dbReference>
<keyword evidence="1" id="KW-1133">Transmembrane helix</keyword>
<reference evidence="2 3" key="1">
    <citation type="journal article" date="2019" name="ACS Chem. Biol.">
        <title>Identification and Mobilization of a Cryptic Antibiotic Biosynthesis Gene Locus from a Human-Pathogenic Nocardia Isolate.</title>
        <authorList>
            <person name="Herisse M."/>
            <person name="Ishida K."/>
            <person name="Porter J.L."/>
            <person name="Howden B."/>
            <person name="Hertweck C."/>
            <person name="Stinear T.P."/>
            <person name="Pidot S.J."/>
        </authorList>
    </citation>
    <scope>NUCLEOTIDE SEQUENCE [LARGE SCALE GENOMIC DNA]</scope>
    <source>
        <strain evidence="2 3">AUSMDU00012717</strain>
    </source>
</reference>
<accession>A0A6G9YCD1</accession>
<proteinExistence type="predicted"/>
<evidence type="ECO:0000313" key="3">
    <source>
        <dbReference type="Proteomes" id="UP000503540"/>
    </source>
</evidence>
<dbReference type="Proteomes" id="UP000503540">
    <property type="component" value="Chromosome"/>
</dbReference>
<evidence type="ECO:0000256" key="1">
    <source>
        <dbReference type="SAM" id="Phobius"/>
    </source>
</evidence>
<protein>
    <submittedName>
        <fullName evidence="2">Uncharacterized protein</fullName>
    </submittedName>
</protein>
<keyword evidence="1" id="KW-0812">Transmembrane</keyword>
<gene>
    <name evidence="2" type="ORF">F5544_14985</name>
</gene>
<organism evidence="2 3">
    <name type="scientific">Nocardia arthritidis</name>
    <dbReference type="NCBI Taxonomy" id="228602"/>
    <lineage>
        <taxon>Bacteria</taxon>
        <taxon>Bacillati</taxon>
        <taxon>Actinomycetota</taxon>
        <taxon>Actinomycetes</taxon>
        <taxon>Mycobacteriales</taxon>
        <taxon>Nocardiaceae</taxon>
        <taxon>Nocardia</taxon>
    </lineage>
</organism>
<feature type="transmembrane region" description="Helical" evidence="1">
    <location>
        <begin position="31"/>
        <end position="51"/>
    </location>
</feature>
<feature type="transmembrane region" description="Helical" evidence="1">
    <location>
        <begin position="5"/>
        <end position="25"/>
    </location>
</feature>
<name>A0A6G9YCD1_9NOCA</name>
<keyword evidence="1" id="KW-0472">Membrane</keyword>
<dbReference type="KEGG" id="nah:F5544_14985"/>